<dbReference type="EMBL" id="KF901114">
    <property type="protein sequence ID" value="AIF18574.1"/>
    <property type="molecule type" value="Genomic_DNA"/>
</dbReference>
<organism evidence="2">
    <name type="scientific">uncultured marine thaumarchaeote KM3_83_E04</name>
    <dbReference type="NCBI Taxonomy" id="1456308"/>
    <lineage>
        <taxon>Archaea</taxon>
        <taxon>Nitrososphaerota</taxon>
        <taxon>environmental samples</taxon>
    </lineage>
</organism>
<keyword evidence="1" id="KW-0472">Membrane</keyword>
<evidence type="ECO:0000313" key="2">
    <source>
        <dbReference type="EMBL" id="AIF18574.1"/>
    </source>
</evidence>
<name>A0A075HRZ6_9ARCH</name>
<protein>
    <recommendedName>
        <fullName evidence="3">Peptidase</fullName>
    </recommendedName>
</protein>
<keyword evidence="1" id="KW-1133">Transmembrane helix</keyword>
<evidence type="ECO:0008006" key="3">
    <source>
        <dbReference type="Google" id="ProtNLM"/>
    </source>
</evidence>
<accession>A0A075HRZ6</accession>
<sequence>MKHLTDVSTYSKCLRSQKLVIIFFSIVLVSGSVVPTTFAEHLKAGSGIGAGLGGVSNPGTWYLGENLKVGDYFKFKVCHASFKDCTEFWMSIWIEKEVFEGGEEKLRSQVVIVDGNKVLKGQMDLGTVVPEPLGGTVSENIIPYSSVYKSSIAWLSSFVTGDIDQPGKGPKAFTLPSWGKIGNIGGEQVSPIGEETMRVPAGEYDTVVVGWKSGGITSHIYVVDEFPFPIKASTWQQVTEGIPPTEYRFSLYEYEENVSANPFINVVDTGQLHADAGCTTEYDLVKLVKNTNTNSMSVNLFYGPEKPRIGCELELRIQFKKSYASELWEGQVHYNILMVDVTDGKTTATASAAFDEGRDNFFTTSGQTERFWLMQGEPGLQTFAIVVLGTGPEFSDPALSGKFGYFTFDIELQPSKSAPKPAVTTEPETSIPDWIKNNAEWWSSGQIPDSAFVSGIQWLISNNIIVIPSTEQDAGTEASVIPDWIKNNAGWWSSGQIPDSAFVSGLQWLITNGIMTIS</sequence>
<proteinExistence type="predicted"/>
<keyword evidence="1" id="KW-0812">Transmembrane</keyword>
<feature type="transmembrane region" description="Helical" evidence="1">
    <location>
        <begin position="20"/>
        <end position="38"/>
    </location>
</feature>
<evidence type="ECO:0000256" key="1">
    <source>
        <dbReference type="SAM" id="Phobius"/>
    </source>
</evidence>
<reference evidence="2" key="1">
    <citation type="journal article" date="2014" name="Genome Biol. Evol.">
        <title>Pangenome evidence for extensive interdomain horizontal transfer affecting lineage core and shell genes in uncultured planktonic thaumarchaeota and euryarchaeota.</title>
        <authorList>
            <person name="Deschamps P."/>
            <person name="Zivanovic Y."/>
            <person name="Moreira D."/>
            <person name="Rodriguez-Valera F."/>
            <person name="Lopez-Garcia P."/>
        </authorList>
    </citation>
    <scope>NUCLEOTIDE SEQUENCE</scope>
</reference>
<dbReference type="AlphaFoldDB" id="A0A075HRZ6"/>